<gene>
    <name evidence="1" type="ORF">DB43_HC00040</name>
</gene>
<reference evidence="1 2" key="1">
    <citation type="journal article" date="2014" name="Mol. Biol. Evol.">
        <title>Massive expansion of Ubiquitination-related gene families within the Chlamydiae.</title>
        <authorList>
            <person name="Domman D."/>
            <person name="Collingro A."/>
            <person name="Lagkouvardos I."/>
            <person name="Gehre L."/>
            <person name="Weinmaier T."/>
            <person name="Rattei T."/>
            <person name="Subtil A."/>
            <person name="Horn M."/>
        </authorList>
    </citation>
    <scope>NUCLEOTIDE SEQUENCE [LARGE SCALE GENOMIC DNA]</scope>
    <source>
        <strain evidence="1 2">OEW1</strain>
    </source>
</reference>
<proteinExistence type="predicted"/>
<dbReference type="AlphaFoldDB" id="A0A0C1EK98"/>
<accession>A0A0C1EK98</accession>
<name>A0A0C1EK98_9BACT</name>
<evidence type="ECO:0000313" key="1">
    <source>
        <dbReference type="EMBL" id="KIA76939.1"/>
    </source>
</evidence>
<comment type="caution">
    <text evidence="1">The sequence shown here is derived from an EMBL/GenBank/DDBJ whole genome shotgun (WGS) entry which is preliminary data.</text>
</comment>
<sequence length="323" mass="38228">MFNKFSDCMTLSPFQLSLDSWTQRVRMHAERISPFADSFLKRRSLGFTHAVHDFLFTYYSFSPQKLKQWVPSFEEDLTISDNFRKDYPWLNDYWFQLNGNVLSLNQNRIHENTKGLAKFVANLCQNVLQQPPRFGCFGLHEWAMVYKLSPETIRHKKHRLRLSQEELVTFVESQTICCSHYDAFRFFTDEARPLNTLNPTLETRQEMEQGGCLHANMDLYKWSTKLWPWIGSDFIAKTFFLAVQGRELDMRASPYDLLEEGYAPLCIETEEGRKQYQNEQQQLAERASSLRSELLAFCERFLLLKSHKHFSPQSRHVETLIYL</sequence>
<organism evidence="1 2">
    <name type="scientific">Parachlamydia acanthamoebae</name>
    <dbReference type="NCBI Taxonomy" id="83552"/>
    <lineage>
        <taxon>Bacteria</taxon>
        <taxon>Pseudomonadati</taxon>
        <taxon>Chlamydiota</taxon>
        <taxon>Chlamydiia</taxon>
        <taxon>Parachlamydiales</taxon>
        <taxon>Parachlamydiaceae</taxon>
        <taxon>Parachlamydia</taxon>
    </lineage>
</organism>
<dbReference type="Proteomes" id="UP000031307">
    <property type="component" value="Unassembled WGS sequence"/>
</dbReference>
<dbReference type="EMBL" id="JSAM01000098">
    <property type="protein sequence ID" value="KIA76939.1"/>
    <property type="molecule type" value="Genomic_DNA"/>
</dbReference>
<protein>
    <recommendedName>
        <fullName evidence="3">3-methyladenine DNA glycosylase</fullName>
    </recommendedName>
</protein>
<evidence type="ECO:0008006" key="3">
    <source>
        <dbReference type="Google" id="ProtNLM"/>
    </source>
</evidence>
<dbReference type="PATRIC" id="fig|83552.4.peg.1889"/>
<evidence type="ECO:0000313" key="2">
    <source>
        <dbReference type="Proteomes" id="UP000031307"/>
    </source>
</evidence>